<sequence>MGSFGYIEVVFWAAIAGGIVVRLIVVLRRRRTERGREALRSAFAPVVDAAAVQSSIYGWTPTSSLDVPAAYGSAQTGEDADRRPPDLPADFRRPAE</sequence>
<dbReference type="Proteomes" id="UP001226691">
    <property type="component" value="Unassembled WGS sequence"/>
</dbReference>
<keyword evidence="2" id="KW-0472">Membrane</keyword>
<evidence type="ECO:0000256" key="2">
    <source>
        <dbReference type="SAM" id="Phobius"/>
    </source>
</evidence>
<keyword evidence="2" id="KW-0812">Transmembrane</keyword>
<evidence type="ECO:0000313" key="3">
    <source>
        <dbReference type="EMBL" id="MDQ1123123.1"/>
    </source>
</evidence>
<protein>
    <submittedName>
        <fullName evidence="3">Uncharacterized protein</fullName>
    </submittedName>
</protein>
<name>A0ABU0TTY7_MICTR</name>
<feature type="region of interest" description="Disordered" evidence="1">
    <location>
        <begin position="69"/>
        <end position="96"/>
    </location>
</feature>
<feature type="compositionally biased region" description="Basic and acidic residues" evidence="1">
    <location>
        <begin position="79"/>
        <end position="96"/>
    </location>
</feature>
<organism evidence="3 4">
    <name type="scientific">Microbacterium trichothecenolyticum</name>
    <name type="common">Aureobacterium trichothecenolyticum</name>
    <dbReference type="NCBI Taxonomy" id="69370"/>
    <lineage>
        <taxon>Bacteria</taxon>
        <taxon>Bacillati</taxon>
        <taxon>Actinomycetota</taxon>
        <taxon>Actinomycetes</taxon>
        <taxon>Micrococcales</taxon>
        <taxon>Microbacteriaceae</taxon>
        <taxon>Microbacterium</taxon>
    </lineage>
</organism>
<proteinExistence type="predicted"/>
<dbReference type="EMBL" id="JAUTBF010000001">
    <property type="protein sequence ID" value="MDQ1123123.1"/>
    <property type="molecule type" value="Genomic_DNA"/>
</dbReference>
<accession>A0ABU0TTY7</accession>
<keyword evidence="2" id="KW-1133">Transmembrane helix</keyword>
<dbReference type="RefSeq" id="WP_307482264.1">
    <property type="nucleotide sequence ID" value="NZ_JAUTBF010000001.1"/>
</dbReference>
<keyword evidence="4" id="KW-1185">Reference proteome</keyword>
<comment type="caution">
    <text evidence="3">The sequence shown here is derived from an EMBL/GenBank/DDBJ whole genome shotgun (WGS) entry which is preliminary data.</text>
</comment>
<evidence type="ECO:0000313" key="4">
    <source>
        <dbReference type="Proteomes" id="UP001226691"/>
    </source>
</evidence>
<evidence type="ECO:0000256" key="1">
    <source>
        <dbReference type="SAM" id="MobiDB-lite"/>
    </source>
</evidence>
<reference evidence="3 4" key="1">
    <citation type="submission" date="2023-07" db="EMBL/GenBank/DDBJ databases">
        <title>Functional and genomic diversity of the sorghum phyllosphere microbiome.</title>
        <authorList>
            <person name="Shade A."/>
        </authorList>
    </citation>
    <scope>NUCLEOTIDE SEQUENCE [LARGE SCALE GENOMIC DNA]</scope>
    <source>
        <strain evidence="3 4">SORGH_AS_1207</strain>
    </source>
</reference>
<gene>
    <name evidence="3" type="ORF">QE412_001696</name>
</gene>
<feature type="transmembrane region" description="Helical" evidence="2">
    <location>
        <begin position="6"/>
        <end position="27"/>
    </location>
</feature>